<comment type="caution">
    <text evidence="1">The sequence shown here is derived from an EMBL/GenBank/DDBJ whole genome shotgun (WGS) entry which is preliminary data.</text>
</comment>
<evidence type="ECO:0000313" key="1">
    <source>
        <dbReference type="EMBL" id="KAK7683358.1"/>
    </source>
</evidence>
<dbReference type="EMBL" id="JASBNA010000031">
    <property type="protein sequence ID" value="KAK7683358.1"/>
    <property type="molecule type" value="Genomic_DNA"/>
</dbReference>
<organism evidence="1 2">
    <name type="scientific">Cerrena zonata</name>
    <dbReference type="NCBI Taxonomy" id="2478898"/>
    <lineage>
        <taxon>Eukaryota</taxon>
        <taxon>Fungi</taxon>
        <taxon>Dikarya</taxon>
        <taxon>Basidiomycota</taxon>
        <taxon>Agaricomycotina</taxon>
        <taxon>Agaricomycetes</taxon>
        <taxon>Polyporales</taxon>
        <taxon>Cerrenaceae</taxon>
        <taxon>Cerrena</taxon>
    </lineage>
</organism>
<accession>A0AAW0G0C6</accession>
<evidence type="ECO:0000313" key="2">
    <source>
        <dbReference type="Proteomes" id="UP001385951"/>
    </source>
</evidence>
<keyword evidence="2" id="KW-1185">Reference proteome</keyword>
<gene>
    <name evidence="1" type="ORF">QCA50_013620</name>
</gene>
<proteinExistence type="predicted"/>
<name>A0AAW0G0C6_9APHY</name>
<dbReference type="AlphaFoldDB" id="A0AAW0G0C6"/>
<reference evidence="1 2" key="1">
    <citation type="submission" date="2022-09" db="EMBL/GenBank/DDBJ databases">
        <authorList>
            <person name="Palmer J.M."/>
        </authorList>
    </citation>
    <scope>NUCLEOTIDE SEQUENCE [LARGE SCALE GENOMIC DNA]</scope>
    <source>
        <strain evidence="1 2">DSM 7382</strain>
    </source>
</reference>
<sequence length="138" mass="15580">MFMIQILEARKTDERDIVDSGKALFAEMAFERLGVILIENLAPIAREVNNLKLDDPADPVKVLSSKRNGDIKKWVKFKARKYNSYPQSLGFDMPEVLCDEYEQNTDALMPYLQVIAGTRGAVRSQTPQYRCPPGGSIL</sequence>
<dbReference type="Proteomes" id="UP001385951">
    <property type="component" value="Unassembled WGS sequence"/>
</dbReference>
<protein>
    <submittedName>
        <fullName evidence="1">Uncharacterized protein</fullName>
    </submittedName>
</protein>